<keyword evidence="8" id="KW-0687">Ribonucleoprotein</keyword>
<gene>
    <name evidence="15" type="ORF">DGAL_LOCUS4544</name>
</gene>
<comment type="caution">
    <text evidence="15">The sequence shown here is derived from an EMBL/GenBank/DDBJ whole genome shotgun (WGS) entry which is preliminary data.</text>
</comment>
<dbReference type="PANTHER" id="PTHR31761">
    <property type="entry name" value="GROWTH ARREST AND DNA DAMAGE-INDUCIBLE PROTEINS-INTERACTING PROTEIN 1 GADD45GIP1"/>
    <property type="match status" value="1"/>
</dbReference>
<evidence type="ECO:0000256" key="7">
    <source>
        <dbReference type="ARBA" id="ARBA00023242"/>
    </source>
</evidence>
<keyword evidence="7" id="KW-0539">Nucleus</keyword>
<dbReference type="InterPro" id="IPR018472">
    <property type="entry name" value="Ribosomal_mL64"/>
</dbReference>
<dbReference type="GO" id="GO:0005840">
    <property type="term" value="C:ribosome"/>
    <property type="evidence" value="ECO:0007669"/>
    <property type="project" value="UniProtKB-KW"/>
</dbReference>
<evidence type="ECO:0000256" key="13">
    <source>
        <dbReference type="ARBA" id="ARBA00060144"/>
    </source>
</evidence>
<evidence type="ECO:0000256" key="1">
    <source>
        <dbReference type="ARBA" id="ARBA00004123"/>
    </source>
</evidence>
<keyword evidence="6" id="KW-0496">Mitochondrion</keyword>
<protein>
    <recommendedName>
        <fullName evidence="11">Large ribosomal subunit protein mL64</fullName>
    </recommendedName>
    <alternativeName>
        <fullName evidence="10">39S ribosomal protein L59, mitochondrial</fullName>
    </alternativeName>
    <alternativeName>
        <fullName evidence="12">Growth arrest and DNA damage-inducible proteins-interacting protein 1</fullName>
    </alternativeName>
</protein>
<dbReference type="GO" id="GO:0005739">
    <property type="term" value="C:mitochondrion"/>
    <property type="evidence" value="ECO:0007669"/>
    <property type="project" value="UniProtKB-SubCell"/>
</dbReference>
<dbReference type="InterPro" id="IPR043035">
    <property type="entry name" value="Ribosomal_mL64_sf"/>
</dbReference>
<evidence type="ECO:0000256" key="6">
    <source>
        <dbReference type="ARBA" id="ARBA00023128"/>
    </source>
</evidence>
<reference evidence="15" key="1">
    <citation type="submission" date="2021-11" db="EMBL/GenBank/DDBJ databases">
        <authorList>
            <person name="Schell T."/>
        </authorList>
    </citation>
    <scope>NUCLEOTIDE SEQUENCE</scope>
    <source>
        <strain evidence="15">M5</strain>
    </source>
</reference>
<evidence type="ECO:0000256" key="4">
    <source>
        <dbReference type="ARBA" id="ARBA00022980"/>
    </source>
</evidence>
<evidence type="ECO:0000313" key="15">
    <source>
        <dbReference type="EMBL" id="CAH0102155.1"/>
    </source>
</evidence>
<evidence type="ECO:0000256" key="3">
    <source>
        <dbReference type="ARBA" id="ARBA00005421"/>
    </source>
</evidence>
<sequence length="264" mass="30853">MSIIARVTVRIISPKLIGNTLTVPKSGVVPVSRLSSSLTADKQDVFKEPEPLSTDTVNDFEAKRNKSRLRKNHYKMLHGQMHVDLENPFFPYEKTVIFRRKLIAKHGLETGINLGMAWPTREELSDHIEYEKVAHPFTIQEMVEKKRKLREEERNRIMERQKEINFKMGKLASWMKELRDKNQKKEDTARAAQEKKDALIEEVRQHFGYVVNMKDPKFQEMIVQKEKEAKKAEKELKKKVRTERNAVKAIAMADKIAENESKPE</sequence>
<comment type="subcellular location">
    <subcellularLocation>
        <location evidence="2">Mitochondrion</location>
    </subcellularLocation>
    <subcellularLocation>
        <location evidence="1">Nucleus</location>
    </subcellularLocation>
</comment>
<dbReference type="EMBL" id="CAKKLH010000075">
    <property type="protein sequence ID" value="CAH0102155.1"/>
    <property type="molecule type" value="Genomic_DNA"/>
</dbReference>
<dbReference type="OrthoDB" id="6247992at2759"/>
<dbReference type="Proteomes" id="UP000789390">
    <property type="component" value="Unassembled WGS sequence"/>
</dbReference>
<evidence type="ECO:0000256" key="2">
    <source>
        <dbReference type="ARBA" id="ARBA00004173"/>
    </source>
</evidence>
<organism evidence="15 16">
    <name type="scientific">Daphnia galeata</name>
    <dbReference type="NCBI Taxonomy" id="27404"/>
    <lineage>
        <taxon>Eukaryota</taxon>
        <taxon>Metazoa</taxon>
        <taxon>Ecdysozoa</taxon>
        <taxon>Arthropoda</taxon>
        <taxon>Crustacea</taxon>
        <taxon>Branchiopoda</taxon>
        <taxon>Diplostraca</taxon>
        <taxon>Cladocera</taxon>
        <taxon>Anomopoda</taxon>
        <taxon>Daphniidae</taxon>
        <taxon>Daphnia</taxon>
    </lineage>
</organism>
<dbReference type="AlphaFoldDB" id="A0A8J2WHW2"/>
<evidence type="ECO:0000313" key="16">
    <source>
        <dbReference type="Proteomes" id="UP000789390"/>
    </source>
</evidence>
<dbReference type="Pfam" id="PF10147">
    <property type="entry name" value="CR6_interact"/>
    <property type="match status" value="1"/>
</dbReference>
<evidence type="ECO:0000256" key="12">
    <source>
        <dbReference type="ARBA" id="ARBA00035485"/>
    </source>
</evidence>
<feature type="coiled-coil region" evidence="14">
    <location>
        <begin position="143"/>
        <end position="246"/>
    </location>
</feature>
<dbReference type="PANTHER" id="PTHR31761:SF1">
    <property type="entry name" value="LARGE RIBOSOMAL SUBUNIT PROTEIN ML64"/>
    <property type="match status" value="1"/>
</dbReference>
<comment type="similarity">
    <text evidence="3">Belongs to the mitochondrion-specific ribosomal protein mL64 family.</text>
</comment>
<evidence type="ECO:0000256" key="11">
    <source>
        <dbReference type="ARBA" id="ARBA00035184"/>
    </source>
</evidence>
<name>A0A8J2WHW2_9CRUS</name>
<evidence type="ECO:0000256" key="10">
    <source>
        <dbReference type="ARBA" id="ARBA00030700"/>
    </source>
</evidence>
<proteinExistence type="inferred from homology"/>
<keyword evidence="5 14" id="KW-0175">Coiled coil</keyword>
<dbReference type="GO" id="GO:1990904">
    <property type="term" value="C:ribonucleoprotein complex"/>
    <property type="evidence" value="ECO:0007669"/>
    <property type="project" value="UniProtKB-KW"/>
</dbReference>
<evidence type="ECO:0000256" key="14">
    <source>
        <dbReference type="SAM" id="Coils"/>
    </source>
</evidence>
<comment type="function">
    <text evidence="13">Acts as a negative regulator of G1 to S cell cycle phase progression by inhibiting cyclin-dependent kinases. Inhibitory effects are additive with GADD45 proteins but also occur in the absence of GADD45 proteins. Acts as a repressor of the orphan nuclear receptor NR4A1 by inhibiting AB domain-mediated transcriptional activity. May be involved in the hormone-mediated regulation of NR4A1 transcriptional activity. May play a role in mitochondrial protein synthesis.</text>
</comment>
<evidence type="ECO:0000256" key="9">
    <source>
        <dbReference type="ARBA" id="ARBA00023306"/>
    </source>
</evidence>
<accession>A0A8J2WHW2</accession>
<keyword evidence="16" id="KW-1185">Reference proteome</keyword>
<keyword evidence="4" id="KW-0689">Ribosomal protein</keyword>
<evidence type="ECO:0000256" key="8">
    <source>
        <dbReference type="ARBA" id="ARBA00023274"/>
    </source>
</evidence>
<dbReference type="GO" id="GO:0005634">
    <property type="term" value="C:nucleus"/>
    <property type="evidence" value="ECO:0007669"/>
    <property type="project" value="UniProtKB-SubCell"/>
</dbReference>
<keyword evidence="9" id="KW-0131">Cell cycle</keyword>
<evidence type="ECO:0000256" key="5">
    <source>
        <dbReference type="ARBA" id="ARBA00023054"/>
    </source>
</evidence>
<dbReference type="Gene3D" id="6.10.280.120">
    <property type="entry name" value="Growth arrest and DNA-damage-inducible proteins-interacting protein 1"/>
    <property type="match status" value="1"/>
</dbReference>